<keyword evidence="9" id="KW-1185">Reference proteome</keyword>
<evidence type="ECO:0000256" key="6">
    <source>
        <dbReference type="SAM" id="SignalP"/>
    </source>
</evidence>
<dbReference type="InterPro" id="IPR036866">
    <property type="entry name" value="RibonucZ/Hydroxyglut_hydro"/>
</dbReference>
<feature type="region of interest" description="Disordered" evidence="5">
    <location>
        <begin position="203"/>
        <end position="226"/>
    </location>
</feature>
<dbReference type="Proteomes" id="UP000243528">
    <property type="component" value="Unassembled WGS sequence"/>
</dbReference>
<dbReference type="PANTHER" id="PTHR42978">
    <property type="entry name" value="QUORUM-QUENCHING LACTONASE YTNP-RELATED-RELATED"/>
    <property type="match status" value="1"/>
</dbReference>
<name>A0A2P8DWE8_9ACTN</name>
<protein>
    <submittedName>
        <fullName evidence="8">Glyoxylase-like metal-dependent hydrolase (Beta-lactamase superfamily II)</fullName>
    </submittedName>
</protein>
<gene>
    <name evidence="8" type="ORF">CLV30_1132</name>
</gene>
<dbReference type="SUPFAM" id="SSF56281">
    <property type="entry name" value="Metallo-hydrolase/oxidoreductase"/>
    <property type="match status" value="1"/>
</dbReference>
<dbReference type="InterPro" id="IPR001279">
    <property type="entry name" value="Metallo-B-lactamas"/>
</dbReference>
<comment type="similarity">
    <text evidence="1">Belongs to the metallo-beta-lactamase superfamily.</text>
</comment>
<evidence type="ECO:0000256" key="4">
    <source>
        <dbReference type="ARBA" id="ARBA00022833"/>
    </source>
</evidence>
<evidence type="ECO:0000259" key="7">
    <source>
        <dbReference type="SMART" id="SM00849"/>
    </source>
</evidence>
<dbReference type="Gene3D" id="3.60.15.10">
    <property type="entry name" value="Ribonuclease Z/Hydroxyacylglutathione hydrolase-like"/>
    <property type="match status" value="1"/>
</dbReference>
<keyword evidence="4" id="KW-0862">Zinc</keyword>
<keyword evidence="3 8" id="KW-0378">Hydrolase</keyword>
<organism evidence="8 9">
    <name type="scientific">Haloactinopolyspora alba</name>
    <dbReference type="NCBI Taxonomy" id="648780"/>
    <lineage>
        <taxon>Bacteria</taxon>
        <taxon>Bacillati</taxon>
        <taxon>Actinomycetota</taxon>
        <taxon>Actinomycetes</taxon>
        <taxon>Jiangellales</taxon>
        <taxon>Jiangellaceae</taxon>
        <taxon>Haloactinopolyspora</taxon>
    </lineage>
</organism>
<sequence length="301" mass="31459">MITTALAGTSVLTTTPAVAAGHRSGGVAITRSVGAIQVICLLDASGPFTLSSPATAFPNATEADWSAARLIDPEAFGPDGRWHLSFQCFVVAGPGSRITLVDTGVGPAGSPASSWAPVPGRLPQALAEIGVDVRDVDLVVQTHLHSDHIGWAVHPSGEPVFPRARYVVQRAEIAALEAAGSALVPYVVDPLRRTGQLTEADGRTRLAGGHGRSGHRITAVPTPGHTAGHQSVVVDDQGARMVMTGDVLVHAVQLANPAVTYQYEGDPELAHATRRTLLNDARRRHAVLAAAHLNRPFVNVC</sequence>
<dbReference type="Pfam" id="PF00753">
    <property type="entry name" value="Lactamase_B"/>
    <property type="match status" value="1"/>
</dbReference>
<dbReference type="PANTHER" id="PTHR42978:SF6">
    <property type="entry name" value="QUORUM-QUENCHING LACTONASE YTNP-RELATED"/>
    <property type="match status" value="1"/>
</dbReference>
<dbReference type="InterPro" id="IPR051013">
    <property type="entry name" value="MBL_superfamily_lactonases"/>
</dbReference>
<dbReference type="EMBL" id="PYGE01000013">
    <property type="protein sequence ID" value="PSL01514.1"/>
    <property type="molecule type" value="Genomic_DNA"/>
</dbReference>
<dbReference type="GO" id="GO:0016787">
    <property type="term" value="F:hydrolase activity"/>
    <property type="evidence" value="ECO:0007669"/>
    <property type="project" value="UniProtKB-KW"/>
</dbReference>
<dbReference type="SMART" id="SM00849">
    <property type="entry name" value="Lactamase_B"/>
    <property type="match status" value="1"/>
</dbReference>
<feature type="chain" id="PRO_5015126331" evidence="6">
    <location>
        <begin position="20"/>
        <end position="301"/>
    </location>
</feature>
<dbReference type="AlphaFoldDB" id="A0A2P8DWE8"/>
<comment type="caution">
    <text evidence="8">The sequence shown here is derived from an EMBL/GenBank/DDBJ whole genome shotgun (WGS) entry which is preliminary data.</text>
</comment>
<dbReference type="RefSeq" id="WP_106538388.1">
    <property type="nucleotide sequence ID" value="NZ_PYGE01000013.1"/>
</dbReference>
<proteinExistence type="inferred from homology"/>
<accession>A0A2P8DWE8</accession>
<evidence type="ECO:0000256" key="5">
    <source>
        <dbReference type="SAM" id="MobiDB-lite"/>
    </source>
</evidence>
<feature type="domain" description="Metallo-beta-lactamase" evidence="7">
    <location>
        <begin position="85"/>
        <end position="292"/>
    </location>
</feature>
<evidence type="ECO:0000256" key="3">
    <source>
        <dbReference type="ARBA" id="ARBA00022801"/>
    </source>
</evidence>
<evidence type="ECO:0000313" key="8">
    <source>
        <dbReference type="EMBL" id="PSL01514.1"/>
    </source>
</evidence>
<evidence type="ECO:0000313" key="9">
    <source>
        <dbReference type="Proteomes" id="UP000243528"/>
    </source>
</evidence>
<evidence type="ECO:0000256" key="1">
    <source>
        <dbReference type="ARBA" id="ARBA00007749"/>
    </source>
</evidence>
<evidence type="ECO:0000256" key="2">
    <source>
        <dbReference type="ARBA" id="ARBA00022723"/>
    </source>
</evidence>
<keyword evidence="6" id="KW-0732">Signal</keyword>
<dbReference type="OrthoDB" id="5177904at2"/>
<dbReference type="GO" id="GO:0046872">
    <property type="term" value="F:metal ion binding"/>
    <property type="evidence" value="ECO:0007669"/>
    <property type="project" value="UniProtKB-KW"/>
</dbReference>
<keyword evidence="2" id="KW-0479">Metal-binding</keyword>
<feature type="signal peptide" evidence="6">
    <location>
        <begin position="1"/>
        <end position="19"/>
    </location>
</feature>
<reference evidence="8 9" key="1">
    <citation type="submission" date="2018-03" db="EMBL/GenBank/DDBJ databases">
        <title>Genomic Encyclopedia of Archaeal and Bacterial Type Strains, Phase II (KMG-II): from individual species to whole genera.</title>
        <authorList>
            <person name="Goeker M."/>
        </authorList>
    </citation>
    <scope>NUCLEOTIDE SEQUENCE [LARGE SCALE GENOMIC DNA]</scope>
    <source>
        <strain evidence="8 9">DSM 45211</strain>
    </source>
</reference>